<evidence type="ECO:0000313" key="2">
    <source>
        <dbReference type="Proteomes" id="UP001164286"/>
    </source>
</evidence>
<accession>A0AA38H3U7</accession>
<sequence length="188" mass="19797">MLFTLFTLLPLALGMTLPMRSCPVSSVKVPLIAGLEVPAGEKTVAIGLGRGTQNYTCTAGKYVSAGAVANLYDASCIVFLLQPVIGPDMPSDALTSSAIRLLDYPDQSKLPVKLDHFFTRTAAGGIAPVFRDPATGQEVIGAVTTRVDAKDPATNVPWLRLTGTSGVLAKSVFRTHTVKGQPPTSERV</sequence>
<comment type="caution">
    <text evidence="1">The sequence shown here is derived from an EMBL/GenBank/DDBJ whole genome shotgun (WGS) entry which is preliminary data.</text>
</comment>
<evidence type="ECO:0000313" key="1">
    <source>
        <dbReference type="EMBL" id="KAI9632284.1"/>
    </source>
</evidence>
<proteinExistence type="predicted"/>
<dbReference type="Proteomes" id="UP001164286">
    <property type="component" value="Unassembled WGS sequence"/>
</dbReference>
<dbReference type="Pfam" id="PF11937">
    <property type="entry name" value="DUF3455"/>
    <property type="match status" value="1"/>
</dbReference>
<reference evidence="1" key="1">
    <citation type="journal article" date="2022" name="G3 (Bethesda)">
        <title>High quality genome of the basidiomycete yeast Dioszegia hungarica PDD-24b-2 isolated from cloud water.</title>
        <authorList>
            <person name="Jarrige D."/>
            <person name="Haridas S."/>
            <person name="Bleykasten-Grosshans C."/>
            <person name="Joly M."/>
            <person name="Nadalig T."/>
            <person name="Sancelme M."/>
            <person name="Vuilleumier S."/>
            <person name="Grigoriev I.V."/>
            <person name="Amato P."/>
            <person name="Bringel F."/>
        </authorList>
    </citation>
    <scope>NUCLEOTIDE SEQUENCE</scope>
    <source>
        <strain evidence="1">PDD-24b-2</strain>
    </source>
</reference>
<keyword evidence="2" id="KW-1185">Reference proteome</keyword>
<dbReference type="GeneID" id="77730371"/>
<dbReference type="PANTHER" id="PTHR35567">
    <property type="entry name" value="MALATE DEHYDROGENASE (AFU_ORTHOLOGUE AFUA_2G13800)"/>
    <property type="match status" value="1"/>
</dbReference>
<dbReference type="RefSeq" id="XP_052942061.1">
    <property type="nucleotide sequence ID" value="XM_053091166.1"/>
</dbReference>
<name>A0AA38H3U7_9TREE</name>
<dbReference type="AlphaFoldDB" id="A0AA38H3U7"/>
<dbReference type="PANTHER" id="PTHR35567:SF1">
    <property type="entry name" value="CONSERVED FUNGAL PROTEIN (AFU_ORTHOLOGUE AFUA_1G14230)"/>
    <property type="match status" value="1"/>
</dbReference>
<evidence type="ECO:0008006" key="3">
    <source>
        <dbReference type="Google" id="ProtNLM"/>
    </source>
</evidence>
<protein>
    <recommendedName>
        <fullName evidence="3">Malate dehydrogenase</fullName>
    </recommendedName>
</protein>
<organism evidence="1 2">
    <name type="scientific">Dioszegia hungarica</name>
    <dbReference type="NCBI Taxonomy" id="4972"/>
    <lineage>
        <taxon>Eukaryota</taxon>
        <taxon>Fungi</taxon>
        <taxon>Dikarya</taxon>
        <taxon>Basidiomycota</taxon>
        <taxon>Agaricomycotina</taxon>
        <taxon>Tremellomycetes</taxon>
        <taxon>Tremellales</taxon>
        <taxon>Bulleribasidiaceae</taxon>
        <taxon>Dioszegia</taxon>
    </lineage>
</organism>
<dbReference type="EMBL" id="JAKWFO010000014">
    <property type="protein sequence ID" value="KAI9632284.1"/>
    <property type="molecule type" value="Genomic_DNA"/>
</dbReference>
<gene>
    <name evidence="1" type="ORF">MKK02DRAFT_40589</name>
</gene>
<dbReference type="InterPro" id="IPR021851">
    <property type="entry name" value="DUF3455"/>
</dbReference>